<dbReference type="InterPro" id="IPR009057">
    <property type="entry name" value="Homeodomain-like_sf"/>
</dbReference>
<feature type="domain" description="Response regulatory" evidence="6">
    <location>
        <begin position="3"/>
        <end position="120"/>
    </location>
</feature>
<dbReference type="SMART" id="SM00448">
    <property type="entry name" value="REC"/>
    <property type="match status" value="1"/>
</dbReference>
<evidence type="ECO:0000256" key="4">
    <source>
        <dbReference type="PROSITE-ProRule" id="PRU00169"/>
    </source>
</evidence>
<dbReference type="PROSITE" id="PS00041">
    <property type="entry name" value="HTH_ARAC_FAMILY_1"/>
    <property type="match status" value="1"/>
</dbReference>
<dbReference type="InterPro" id="IPR018060">
    <property type="entry name" value="HTH_AraC"/>
</dbReference>
<evidence type="ECO:0000256" key="3">
    <source>
        <dbReference type="ARBA" id="ARBA00023163"/>
    </source>
</evidence>
<dbReference type="RefSeq" id="WP_378112934.1">
    <property type="nucleotide sequence ID" value="NZ_JBHSNC010000049.1"/>
</dbReference>
<proteinExistence type="predicted"/>
<accession>A0ABW0R1U8</accession>
<organism evidence="7 8">
    <name type="scientific">Cohnella yongneupensis</name>
    <dbReference type="NCBI Taxonomy" id="425006"/>
    <lineage>
        <taxon>Bacteria</taxon>
        <taxon>Bacillati</taxon>
        <taxon>Bacillota</taxon>
        <taxon>Bacilli</taxon>
        <taxon>Bacillales</taxon>
        <taxon>Paenibacillaceae</taxon>
        <taxon>Cohnella</taxon>
    </lineage>
</organism>
<keyword evidence="1" id="KW-0805">Transcription regulation</keyword>
<evidence type="ECO:0000256" key="2">
    <source>
        <dbReference type="ARBA" id="ARBA00023125"/>
    </source>
</evidence>
<sequence length="534" mass="60626">MLTMLVVDDEIYALKGITQGIDWSDVPIGAILEADSVEQAKQHLRQSKVDLIISDIEMPGANGIELLKYVREASPSALTIFLTGHARFEYAREALHYGCFDYVLKPVDHDMLKDIVRRAIDEIERRREQEAFEDTLELYRRQWTNQLPILVERFWHEVLSGKASASPDRLNREFQLYDIPLDSDGQVLPVLLSIEAWELELDARDESIMEYAVRKAATEIILGEQAGTILKDRNELNIALLYGDSEDRAELKRRCLQYVRACNDYFHCRVSCYIGQSSRIAELPEALERLSQLERSNVSQPQTVIDGIQAGAGEGAVAPGQALPSFSDWALMLDGGQIEELGKAIEETMGRFQAESAGRESLELFYYGFVHLMFQAASRKGMSIYDTVTAQEIHDGQTARTPVLMQAWATKLLAKAGQAIINQRDASAVIGKIQAFIQDNLHKELSRDDIANSVYRNPAYLSRLFRKETGLSLSDYIVQLKIERVKKQLRETNDKISNIAEGLGYLHFSYFAKLFKKTTGYTPQEYRKRHQTMP</sequence>
<dbReference type="InterPro" id="IPR001789">
    <property type="entry name" value="Sig_transdc_resp-reg_receiver"/>
</dbReference>
<dbReference type="CDD" id="cd17536">
    <property type="entry name" value="REC_YesN-like"/>
    <property type="match status" value="1"/>
</dbReference>
<dbReference type="PRINTS" id="PR00032">
    <property type="entry name" value="HTHARAC"/>
</dbReference>
<dbReference type="SUPFAM" id="SSF46689">
    <property type="entry name" value="Homeodomain-like"/>
    <property type="match status" value="2"/>
</dbReference>
<evidence type="ECO:0000313" key="7">
    <source>
        <dbReference type="EMBL" id="MFC5530988.1"/>
    </source>
</evidence>
<dbReference type="Gene3D" id="1.10.10.60">
    <property type="entry name" value="Homeodomain-like"/>
    <property type="match status" value="2"/>
</dbReference>
<evidence type="ECO:0000313" key="8">
    <source>
        <dbReference type="Proteomes" id="UP001596108"/>
    </source>
</evidence>
<keyword evidence="3" id="KW-0804">Transcription</keyword>
<evidence type="ECO:0000259" key="6">
    <source>
        <dbReference type="PROSITE" id="PS50110"/>
    </source>
</evidence>
<dbReference type="Proteomes" id="UP001596108">
    <property type="component" value="Unassembled WGS sequence"/>
</dbReference>
<dbReference type="Pfam" id="PF00072">
    <property type="entry name" value="Response_reg"/>
    <property type="match status" value="1"/>
</dbReference>
<keyword evidence="2" id="KW-0238">DNA-binding</keyword>
<gene>
    <name evidence="7" type="ORF">ACFPQ4_16285</name>
</gene>
<feature type="domain" description="HTH araC/xylS-type" evidence="5">
    <location>
        <begin position="431"/>
        <end position="529"/>
    </location>
</feature>
<keyword evidence="4" id="KW-0597">Phosphoprotein</keyword>
<protein>
    <submittedName>
        <fullName evidence="7">Response regulator</fullName>
    </submittedName>
</protein>
<feature type="modified residue" description="4-aspartylphosphate" evidence="4">
    <location>
        <position position="55"/>
    </location>
</feature>
<dbReference type="Gene3D" id="3.40.50.2300">
    <property type="match status" value="1"/>
</dbReference>
<dbReference type="InterPro" id="IPR020449">
    <property type="entry name" value="Tscrpt_reg_AraC-type_HTH"/>
</dbReference>
<dbReference type="PROSITE" id="PS50110">
    <property type="entry name" value="RESPONSE_REGULATORY"/>
    <property type="match status" value="1"/>
</dbReference>
<reference evidence="8" key="1">
    <citation type="journal article" date="2019" name="Int. J. Syst. Evol. Microbiol.">
        <title>The Global Catalogue of Microorganisms (GCM) 10K type strain sequencing project: providing services to taxonomists for standard genome sequencing and annotation.</title>
        <authorList>
            <consortium name="The Broad Institute Genomics Platform"/>
            <consortium name="The Broad Institute Genome Sequencing Center for Infectious Disease"/>
            <person name="Wu L."/>
            <person name="Ma J."/>
        </authorList>
    </citation>
    <scope>NUCLEOTIDE SEQUENCE [LARGE SCALE GENOMIC DNA]</scope>
    <source>
        <strain evidence="8">CGMCC 1.18578</strain>
    </source>
</reference>
<dbReference type="Pfam" id="PF12833">
    <property type="entry name" value="HTH_18"/>
    <property type="match status" value="1"/>
</dbReference>
<dbReference type="InterPro" id="IPR011006">
    <property type="entry name" value="CheY-like_superfamily"/>
</dbReference>
<evidence type="ECO:0000256" key="1">
    <source>
        <dbReference type="ARBA" id="ARBA00023015"/>
    </source>
</evidence>
<comment type="caution">
    <text evidence="7">The sequence shown here is derived from an EMBL/GenBank/DDBJ whole genome shotgun (WGS) entry which is preliminary data.</text>
</comment>
<dbReference type="EMBL" id="JBHSNC010000049">
    <property type="protein sequence ID" value="MFC5530988.1"/>
    <property type="molecule type" value="Genomic_DNA"/>
</dbReference>
<keyword evidence="8" id="KW-1185">Reference proteome</keyword>
<dbReference type="PANTHER" id="PTHR43280">
    <property type="entry name" value="ARAC-FAMILY TRANSCRIPTIONAL REGULATOR"/>
    <property type="match status" value="1"/>
</dbReference>
<dbReference type="SMART" id="SM00342">
    <property type="entry name" value="HTH_ARAC"/>
    <property type="match status" value="1"/>
</dbReference>
<dbReference type="SUPFAM" id="SSF52172">
    <property type="entry name" value="CheY-like"/>
    <property type="match status" value="1"/>
</dbReference>
<name>A0ABW0R1U8_9BACL</name>
<evidence type="ECO:0000259" key="5">
    <source>
        <dbReference type="PROSITE" id="PS01124"/>
    </source>
</evidence>
<dbReference type="PROSITE" id="PS01124">
    <property type="entry name" value="HTH_ARAC_FAMILY_2"/>
    <property type="match status" value="1"/>
</dbReference>
<dbReference type="InterPro" id="IPR018062">
    <property type="entry name" value="HTH_AraC-typ_CS"/>
</dbReference>
<dbReference type="PANTHER" id="PTHR43280:SF10">
    <property type="entry name" value="REGULATORY PROTEIN POCR"/>
    <property type="match status" value="1"/>
</dbReference>